<protein>
    <submittedName>
        <fullName evidence="4">Acyltransferase family protein</fullName>
        <ecNumber evidence="4">2.3.1.-</ecNumber>
    </submittedName>
</protein>
<feature type="transmembrane region" description="Helical" evidence="1">
    <location>
        <begin position="317"/>
        <end position="335"/>
    </location>
</feature>
<feature type="transmembrane region" description="Helical" evidence="1">
    <location>
        <begin position="168"/>
        <end position="187"/>
    </location>
</feature>
<evidence type="ECO:0000313" key="4">
    <source>
        <dbReference type="EMBL" id="MEX0404709.1"/>
    </source>
</evidence>
<evidence type="ECO:0000256" key="1">
    <source>
        <dbReference type="SAM" id="Phobius"/>
    </source>
</evidence>
<sequence length="633" mass="70042">MRPDYRPDIDGLRTVSVLSVIFYHYGLGRFTGGFVGVDVFFVISGYLITSIIYREMEQDRFSILAFYDRRFRRILPATLLAIIGTGIVGYFVLLPKDFAGFGESAVYASFGFANFFFLWNTGGYFDSAADLMPLLHTWSLAVEEQFYFVWPLLLLLVFRFSSGSRTAVVATLALIIAVSLGASILIVERNQQVAFYMLHTRAWELAIGALLVFVPAIRHRLAAEALAVLGLALIAYGVFALTSRSPFPGLNALYPCVGAALLIWPTAQRTMVARALSLRPMVFIGLISFSLYLWHWPILVLYRLYGIGDMPGTYEKVALILLSILLATISLYAVENPIRRRRFGHHVTIPAGLSAAAVVAVCGYGIVAMAGIPSRLDPDVRYYASFLDFDTPNRRDPACFITSESAREGLSFESDRCLAITADKPNVLVIGDSHANHYVASLRQLYPGINFAQATASGCQPTIKPVGSKRCTNLMNDVFQKYVPGMDFDAVIVSARWNNHGIKKLRKSVKALKRHVAKVIVLGPTIEYRHELARLLAKSKMTGRDLMRESRRYEAKAKTQRAVERALSGTSATLVSVLDAVCPRKKCQVLTPEGAPLQWDYGHFTTSGATYALQKMKLPLPTTSSNLASSALH</sequence>
<proteinExistence type="predicted"/>
<dbReference type="Pfam" id="PF01757">
    <property type="entry name" value="Acyl_transf_3"/>
    <property type="match status" value="1"/>
</dbReference>
<feature type="transmembrane region" description="Helical" evidence="1">
    <location>
        <begin position="34"/>
        <end position="53"/>
    </location>
</feature>
<dbReference type="InterPro" id="IPR043968">
    <property type="entry name" value="SGNH"/>
</dbReference>
<name>A0ABV3SF77_9HYPH</name>
<keyword evidence="4" id="KW-0012">Acyltransferase</keyword>
<dbReference type="SUPFAM" id="SSF52266">
    <property type="entry name" value="SGNH hydrolase"/>
    <property type="match status" value="1"/>
</dbReference>
<dbReference type="Pfam" id="PF19040">
    <property type="entry name" value="SGNH"/>
    <property type="match status" value="1"/>
</dbReference>
<keyword evidence="5" id="KW-1185">Reference proteome</keyword>
<dbReference type="RefSeq" id="WP_367952583.1">
    <property type="nucleotide sequence ID" value="NZ_JBDPGJ010000001.1"/>
</dbReference>
<dbReference type="GO" id="GO:0016746">
    <property type="term" value="F:acyltransferase activity"/>
    <property type="evidence" value="ECO:0007669"/>
    <property type="project" value="UniProtKB-KW"/>
</dbReference>
<evidence type="ECO:0000259" key="2">
    <source>
        <dbReference type="Pfam" id="PF01757"/>
    </source>
</evidence>
<accession>A0ABV3SF77</accession>
<dbReference type="InterPro" id="IPR002656">
    <property type="entry name" value="Acyl_transf_3_dom"/>
</dbReference>
<evidence type="ECO:0000259" key="3">
    <source>
        <dbReference type="Pfam" id="PF19040"/>
    </source>
</evidence>
<keyword evidence="1" id="KW-0472">Membrane</keyword>
<dbReference type="EC" id="2.3.1.-" evidence="4"/>
<gene>
    <name evidence="4" type="ORF">ABGN05_03425</name>
</gene>
<feature type="transmembrane region" description="Helical" evidence="1">
    <location>
        <begin position="247"/>
        <end position="264"/>
    </location>
</feature>
<feature type="domain" description="Acyltransferase 3" evidence="2">
    <location>
        <begin position="8"/>
        <end position="329"/>
    </location>
</feature>
<feature type="domain" description="SGNH" evidence="3">
    <location>
        <begin position="413"/>
        <end position="611"/>
    </location>
</feature>
<feature type="transmembrane region" description="Helical" evidence="1">
    <location>
        <begin position="74"/>
        <end position="93"/>
    </location>
</feature>
<keyword evidence="1" id="KW-1133">Transmembrane helix</keyword>
<dbReference type="InterPro" id="IPR050879">
    <property type="entry name" value="Acyltransferase_3"/>
</dbReference>
<feature type="transmembrane region" description="Helical" evidence="1">
    <location>
        <begin position="347"/>
        <end position="372"/>
    </location>
</feature>
<evidence type="ECO:0000313" key="5">
    <source>
        <dbReference type="Proteomes" id="UP001556692"/>
    </source>
</evidence>
<organism evidence="4 5">
    <name type="scientific">Aquibium pacificus</name>
    <dbReference type="NCBI Taxonomy" id="3153579"/>
    <lineage>
        <taxon>Bacteria</taxon>
        <taxon>Pseudomonadati</taxon>
        <taxon>Pseudomonadota</taxon>
        <taxon>Alphaproteobacteria</taxon>
        <taxon>Hyphomicrobiales</taxon>
        <taxon>Phyllobacteriaceae</taxon>
        <taxon>Aquibium</taxon>
    </lineage>
</organism>
<feature type="transmembrane region" description="Helical" evidence="1">
    <location>
        <begin position="145"/>
        <end position="161"/>
    </location>
</feature>
<dbReference type="EMBL" id="JBDPGJ010000001">
    <property type="protein sequence ID" value="MEX0404709.1"/>
    <property type="molecule type" value="Genomic_DNA"/>
</dbReference>
<dbReference type="Proteomes" id="UP001556692">
    <property type="component" value="Unassembled WGS sequence"/>
</dbReference>
<dbReference type="PANTHER" id="PTHR23028:SF53">
    <property type="entry name" value="ACYL_TRANSF_3 DOMAIN-CONTAINING PROTEIN"/>
    <property type="match status" value="1"/>
</dbReference>
<reference evidence="4 5" key="1">
    <citation type="submission" date="2024-05" db="EMBL/GenBank/DDBJ databases">
        <authorList>
            <person name="Jiang F."/>
        </authorList>
    </citation>
    <scope>NUCLEOTIDE SEQUENCE [LARGE SCALE GENOMIC DNA]</scope>
    <source>
        <strain evidence="4 5">LZ166</strain>
    </source>
</reference>
<dbReference type="PANTHER" id="PTHR23028">
    <property type="entry name" value="ACETYLTRANSFERASE"/>
    <property type="match status" value="1"/>
</dbReference>
<keyword evidence="1" id="KW-0812">Transmembrane</keyword>
<comment type="caution">
    <text evidence="4">The sequence shown here is derived from an EMBL/GenBank/DDBJ whole genome shotgun (WGS) entry which is preliminary data.</text>
</comment>
<keyword evidence="4" id="KW-0808">Transferase</keyword>
<feature type="transmembrane region" description="Helical" evidence="1">
    <location>
        <begin position="221"/>
        <end position="241"/>
    </location>
</feature>
<feature type="transmembrane region" description="Helical" evidence="1">
    <location>
        <begin position="276"/>
        <end position="297"/>
    </location>
</feature>